<dbReference type="PANTHER" id="PTHR30363">
    <property type="entry name" value="HTH-TYPE TRANSCRIPTIONAL REGULATOR SRLR-RELATED"/>
    <property type="match status" value="1"/>
</dbReference>
<proteinExistence type="predicted"/>
<dbReference type="GO" id="GO:0003700">
    <property type="term" value="F:DNA-binding transcription factor activity"/>
    <property type="evidence" value="ECO:0007669"/>
    <property type="project" value="InterPro"/>
</dbReference>
<dbReference type="Pfam" id="PF08220">
    <property type="entry name" value="HTH_DeoR"/>
    <property type="match status" value="1"/>
</dbReference>
<keyword evidence="4" id="KW-0804">Transcription</keyword>
<feature type="domain" description="HTH deoR-type" evidence="5">
    <location>
        <begin position="15"/>
        <end position="70"/>
    </location>
</feature>
<evidence type="ECO:0000256" key="3">
    <source>
        <dbReference type="ARBA" id="ARBA00023125"/>
    </source>
</evidence>
<protein>
    <submittedName>
        <fullName evidence="6">Transcriptional regulator, DeoR family</fullName>
    </submittedName>
</protein>
<evidence type="ECO:0000256" key="4">
    <source>
        <dbReference type="ARBA" id="ARBA00023163"/>
    </source>
</evidence>
<dbReference type="InterPro" id="IPR050313">
    <property type="entry name" value="Carb_Metab_HTH_regulators"/>
</dbReference>
<dbReference type="InterPro" id="IPR037171">
    <property type="entry name" value="NagB/RpiA_transferase-like"/>
</dbReference>
<dbReference type="Gene3D" id="1.10.10.10">
    <property type="entry name" value="Winged helix-like DNA-binding domain superfamily/Winged helix DNA-binding domain"/>
    <property type="match status" value="1"/>
</dbReference>
<keyword evidence="1" id="KW-0678">Repressor</keyword>
<dbReference type="OrthoDB" id="5685843at2"/>
<organism evidence="6 7">
    <name type="scientific">Rhizobium miluonense</name>
    <dbReference type="NCBI Taxonomy" id="411945"/>
    <lineage>
        <taxon>Bacteria</taxon>
        <taxon>Pseudomonadati</taxon>
        <taxon>Pseudomonadota</taxon>
        <taxon>Alphaproteobacteria</taxon>
        <taxon>Hyphomicrobiales</taxon>
        <taxon>Rhizobiaceae</taxon>
        <taxon>Rhizobium/Agrobacterium group</taxon>
        <taxon>Rhizobium</taxon>
    </lineage>
</organism>
<dbReference type="InterPro" id="IPR018356">
    <property type="entry name" value="Tscrpt_reg_HTH_DeoR_CS"/>
</dbReference>
<dbReference type="InterPro" id="IPR014036">
    <property type="entry name" value="DeoR-like_C"/>
</dbReference>
<keyword evidence="3" id="KW-0238">DNA-binding</keyword>
<keyword evidence="2" id="KW-0805">Transcription regulation</keyword>
<keyword evidence="7" id="KW-1185">Reference proteome</keyword>
<dbReference type="SMART" id="SM00420">
    <property type="entry name" value="HTH_DEOR"/>
    <property type="match status" value="1"/>
</dbReference>
<dbReference type="PROSITE" id="PS00894">
    <property type="entry name" value="HTH_DEOR_1"/>
    <property type="match status" value="1"/>
</dbReference>
<dbReference type="InterPro" id="IPR001034">
    <property type="entry name" value="DeoR_HTH"/>
</dbReference>
<reference evidence="7" key="1">
    <citation type="submission" date="2016-08" db="EMBL/GenBank/DDBJ databases">
        <authorList>
            <person name="Varghese N."/>
            <person name="Submissions Spin"/>
        </authorList>
    </citation>
    <scope>NUCLEOTIDE SEQUENCE [LARGE SCALE GENOMIC DNA]</scope>
    <source>
        <strain evidence="7">HAMBI 2971</strain>
    </source>
</reference>
<dbReference type="PRINTS" id="PR00037">
    <property type="entry name" value="HTHLACR"/>
</dbReference>
<dbReference type="Proteomes" id="UP000199435">
    <property type="component" value="Unassembled WGS sequence"/>
</dbReference>
<evidence type="ECO:0000256" key="2">
    <source>
        <dbReference type="ARBA" id="ARBA00023015"/>
    </source>
</evidence>
<dbReference type="GO" id="GO:0003677">
    <property type="term" value="F:DNA binding"/>
    <property type="evidence" value="ECO:0007669"/>
    <property type="project" value="UniProtKB-KW"/>
</dbReference>
<dbReference type="Pfam" id="PF00455">
    <property type="entry name" value="DeoRC"/>
    <property type="match status" value="1"/>
</dbReference>
<evidence type="ECO:0000313" key="6">
    <source>
        <dbReference type="EMBL" id="SCB38132.1"/>
    </source>
</evidence>
<accession>A0A1C3WDA0</accession>
<dbReference type="InterPro" id="IPR036388">
    <property type="entry name" value="WH-like_DNA-bd_sf"/>
</dbReference>
<evidence type="ECO:0000313" key="7">
    <source>
        <dbReference type="Proteomes" id="UP000199435"/>
    </source>
</evidence>
<dbReference type="SUPFAM" id="SSF100950">
    <property type="entry name" value="NagB/RpiA/CoA transferase-like"/>
    <property type="match status" value="1"/>
</dbReference>
<dbReference type="RefSeq" id="WP_092852680.1">
    <property type="nucleotide sequence ID" value="NZ_FMAH01000027.1"/>
</dbReference>
<dbReference type="PANTHER" id="PTHR30363:SF4">
    <property type="entry name" value="GLYCEROL-3-PHOSPHATE REGULON REPRESSOR"/>
    <property type="match status" value="1"/>
</dbReference>
<dbReference type="PROSITE" id="PS51000">
    <property type="entry name" value="HTH_DEOR_2"/>
    <property type="match status" value="1"/>
</dbReference>
<dbReference type="STRING" id="411945.GA0061102_102763"/>
<dbReference type="SMART" id="SM01134">
    <property type="entry name" value="DeoRC"/>
    <property type="match status" value="1"/>
</dbReference>
<sequence length="285" mass="30707">MEERDQQNGKGASIGAIRQQSILSLIDQGHIVSVGDFAKRFSVANETIRRDIRALEEAGKLRRVHGGAVPTRTFDVTARRPLTERMEVDREGKMLAAKAAMALLEDDMHVFLGVSSTMLLVAEEIARSDKKLSVTTNSIDIGLTVAASTRCTVNLLGGVIHHRSRALDGYEVLSNFEGRLFDLSLLGASAISPVYGALAPSKEHQVIGAAAADRSHQVAFVVDHAKFNRRDAQVVRRLEEFDFLATDKAPPTELADALVNAGVTIFLPPTKEGAVAPAASDEGNN</sequence>
<dbReference type="AlphaFoldDB" id="A0A1C3WDA0"/>
<dbReference type="SUPFAM" id="SSF46785">
    <property type="entry name" value="Winged helix' DNA-binding domain"/>
    <property type="match status" value="1"/>
</dbReference>
<evidence type="ECO:0000256" key="1">
    <source>
        <dbReference type="ARBA" id="ARBA00022491"/>
    </source>
</evidence>
<name>A0A1C3WDA0_9HYPH</name>
<evidence type="ECO:0000259" key="5">
    <source>
        <dbReference type="PROSITE" id="PS51000"/>
    </source>
</evidence>
<dbReference type="EMBL" id="FMAH01000027">
    <property type="protein sequence ID" value="SCB38132.1"/>
    <property type="molecule type" value="Genomic_DNA"/>
</dbReference>
<gene>
    <name evidence="6" type="ORF">GA0061102_102763</name>
</gene>
<dbReference type="InterPro" id="IPR036390">
    <property type="entry name" value="WH_DNA-bd_sf"/>
</dbReference>
<dbReference type="Gene3D" id="3.40.50.1360">
    <property type="match status" value="1"/>
</dbReference>